<dbReference type="EMBL" id="JBJKTR010000002">
    <property type="protein sequence ID" value="KAL3378614.1"/>
    <property type="molecule type" value="Genomic_DNA"/>
</dbReference>
<evidence type="ECO:0000313" key="2">
    <source>
        <dbReference type="Proteomes" id="UP001627284"/>
    </source>
</evidence>
<comment type="caution">
    <text evidence="1">The sequence shown here is derived from an EMBL/GenBank/DDBJ whole genome shotgun (WGS) entry which is preliminary data.</text>
</comment>
<gene>
    <name evidence="1" type="ORF">AABB24_004506</name>
</gene>
<dbReference type="AlphaFoldDB" id="A0ABD2VC31"/>
<keyword evidence="2" id="KW-1185">Reference proteome</keyword>
<proteinExistence type="predicted"/>
<protein>
    <submittedName>
        <fullName evidence="1">Uncharacterized protein</fullName>
    </submittedName>
</protein>
<sequence>MSMYTSSFRESLASEHLYFVSAMYSCVFDLYFSVYRYISMYTCCISAFFQLSETFSISSPCICHLQPVRQLLYSQGSDSGNKWIWAFIALSECKGENDGVQDELELVLHISK</sequence>
<dbReference type="Proteomes" id="UP001627284">
    <property type="component" value="Unassembled WGS sequence"/>
</dbReference>
<reference evidence="1 2" key="1">
    <citation type="submission" date="2024-05" db="EMBL/GenBank/DDBJ databases">
        <title>De novo assembly of an allotetraploid wild potato.</title>
        <authorList>
            <person name="Hosaka A.J."/>
        </authorList>
    </citation>
    <scope>NUCLEOTIDE SEQUENCE [LARGE SCALE GENOMIC DNA]</scope>
    <source>
        <tissue evidence="1">Young leaves</tissue>
    </source>
</reference>
<name>A0ABD2VC31_9SOLN</name>
<evidence type="ECO:0000313" key="1">
    <source>
        <dbReference type="EMBL" id="KAL3378614.1"/>
    </source>
</evidence>
<organism evidence="1 2">
    <name type="scientific">Solanum stoloniferum</name>
    <dbReference type="NCBI Taxonomy" id="62892"/>
    <lineage>
        <taxon>Eukaryota</taxon>
        <taxon>Viridiplantae</taxon>
        <taxon>Streptophyta</taxon>
        <taxon>Embryophyta</taxon>
        <taxon>Tracheophyta</taxon>
        <taxon>Spermatophyta</taxon>
        <taxon>Magnoliopsida</taxon>
        <taxon>eudicotyledons</taxon>
        <taxon>Gunneridae</taxon>
        <taxon>Pentapetalae</taxon>
        <taxon>asterids</taxon>
        <taxon>lamiids</taxon>
        <taxon>Solanales</taxon>
        <taxon>Solanaceae</taxon>
        <taxon>Solanoideae</taxon>
        <taxon>Solaneae</taxon>
        <taxon>Solanum</taxon>
    </lineage>
</organism>
<accession>A0ABD2VC31</accession>